<keyword evidence="2" id="KW-1185">Reference proteome</keyword>
<name>A0ACC4DRU1_PURLI</name>
<accession>A0ACC4DRU1</accession>
<sequence>MNGLAHASHVWRRSGGPSGDHGFSDPGGLSPSTTQSLHLTSSIALHLDRSGSSRVSAARRRWPISTILPDVARRLLAIPTTTCPCLEQYKLVDCTSSPYLHEPDILTSPEPSAVMARASSTLLVSYHSSWSWTAIAEAGPGFFEDDFH</sequence>
<comment type="caution">
    <text evidence="1">The sequence shown here is derived from an EMBL/GenBank/DDBJ whole genome shotgun (WGS) entry which is preliminary data.</text>
</comment>
<dbReference type="Proteomes" id="UP001638806">
    <property type="component" value="Unassembled WGS sequence"/>
</dbReference>
<dbReference type="EMBL" id="JBGNUJ010000006">
    <property type="protein sequence ID" value="KAL3959044.1"/>
    <property type="molecule type" value="Genomic_DNA"/>
</dbReference>
<protein>
    <submittedName>
        <fullName evidence="1">Uncharacterized protein</fullName>
    </submittedName>
</protein>
<proteinExistence type="predicted"/>
<gene>
    <name evidence="1" type="ORF">ACCO45_007206</name>
</gene>
<reference evidence="1" key="1">
    <citation type="submission" date="2024-12" db="EMBL/GenBank/DDBJ databases">
        <title>Comparative genomics and development of molecular markers within Purpureocillium lilacinum and among Purpureocillium species.</title>
        <authorList>
            <person name="Yeh Z.-Y."/>
            <person name="Ni N.-T."/>
            <person name="Lo P.-H."/>
            <person name="Mushyakhwo K."/>
            <person name="Lin C.-F."/>
            <person name="Nai Y.-S."/>
        </authorList>
    </citation>
    <scope>NUCLEOTIDE SEQUENCE</scope>
    <source>
        <strain evidence="1">NCHU-NPUST-175</strain>
    </source>
</reference>
<organism evidence="1 2">
    <name type="scientific">Purpureocillium lilacinum</name>
    <name type="common">Paecilomyces lilacinus</name>
    <dbReference type="NCBI Taxonomy" id="33203"/>
    <lineage>
        <taxon>Eukaryota</taxon>
        <taxon>Fungi</taxon>
        <taxon>Dikarya</taxon>
        <taxon>Ascomycota</taxon>
        <taxon>Pezizomycotina</taxon>
        <taxon>Sordariomycetes</taxon>
        <taxon>Hypocreomycetidae</taxon>
        <taxon>Hypocreales</taxon>
        <taxon>Ophiocordycipitaceae</taxon>
        <taxon>Purpureocillium</taxon>
    </lineage>
</organism>
<evidence type="ECO:0000313" key="2">
    <source>
        <dbReference type="Proteomes" id="UP001638806"/>
    </source>
</evidence>
<evidence type="ECO:0000313" key="1">
    <source>
        <dbReference type="EMBL" id="KAL3959044.1"/>
    </source>
</evidence>